<organism evidence="2 3">
    <name type="scientific">Zwartia hollandica</name>
    <dbReference type="NCBI Taxonomy" id="324606"/>
    <lineage>
        <taxon>Bacteria</taxon>
        <taxon>Pseudomonadati</taxon>
        <taxon>Pseudomonadota</taxon>
        <taxon>Betaproteobacteria</taxon>
        <taxon>Burkholderiales</taxon>
        <taxon>Alcaligenaceae</taxon>
        <taxon>Zwartia</taxon>
    </lineage>
</organism>
<name>A0A953N8I3_9BURK</name>
<evidence type="ECO:0000259" key="1">
    <source>
        <dbReference type="Pfam" id="PF00903"/>
    </source>
</evidence>
<dbReference type="InterPro" id="IPR029068">
    <property type="entry name" value="Glyas_Bleomycin-R_OHBP_Dase"/>
</dbReference>
<dbReference type="Pfam" id="PF00903">
    <property type="entry name" value="Glyoxalase"/>
    <property type="match status" value="1"/>
</dbReference>
<dbReference type="InterPro" id="IPR004360">
    <property type="entry name" value="Glyas_Fos-R_dOase_dom"/>
</dbReference>
<keyword evidence="3" id="KW-1185">Reference proteome</keyword>
<comment type="caution">
    <text evidence="2">The sequence shown here is derived from an EMBL/GenBank/DDBJ whole genome shotgun (WGS) entry which is preliminary data.</text>
</comment>
<evidence type="ECO:0000313" key="2">
    <source>
        <dbReference type="EMBL" id="MBZ1350530.1"/>
    </source>
</evidence>
<dbReference type="PANTHER" id="PTHR39434">
    <property type="match status" value="1"/>
</dbReference>
<protein>
    <submittedName>
        <fullName evidence="2">VOC family protein</fullName>
    </submittedName>
</protein>
<dbReference type="SUPFAM" id="SSF54593">
    <property type="entry name" value="Glyoxalase/Bleomycin resistance protein/Dihydroxybiphenyl dioxygenase"/>
    <property type="match status" value="1"/>
</dbReference>
<sequence>MNKAMIHLSVPIKDIASTIKFYGEILECKISRQQEDRLDIDFFGHHLVAQLSEIEASHTSITIGRGNYPLRHYGVIVKPEIYERMLSRLREAKVPFAMEPDRIFIGTPREQSVFLVFDYSGNAVEVKGLPDPSQVFTSA</sequence>
<dbReference type="Gene3D" id="3.10.180.10">
    <property type="entry name" value="2,3-Dihydroxybiphenyl 1,2-Dioxygenase, domain 1"/>
    <property type="match status" value="1"/>
</dbReference>
<dbReference type="AlphaFoldDB" id="A0A953N8I3"/>
<dbReference type="RefSeq" id="WP_259660905.1">
    <property type="nucleotide sequence ID" value="NZ_JAHXRI010000006.1"/>
</dbReference>
<accession>A0A953N8I3</accession>
<gene>
    <name evidence="2" type="ORF">KZZ10_07705</name>
</gene>
<dbReference type="EMBL" id="JAHXRI010000006">
    <property type="protein sequence ID" value="MBZ1350530.1"/>
    <property type="molecule type" value="Genomic_DNA"/>
</dbReference>
<evidence type="ECO:0000313" key="3">
    <source>
        <dbReference type="Proteomes" id="UP000739565"/>
    </source>
</evidence>
<dbReference type="Proteomes" id="UP000739565">
    <property type="component" value="Unassembled WGS sequence"/>
</dbReference>
<feature type="domain" description="Glyoxalase/fosfomycin resistance/dioxygenase" evidence="1">
    <location>
        <begin position="6"/>
        <end position="126"/>
    </location>
</feature>
<proteinExistence type="predicted"/>
<reference evidence="2" key="1">
    <citation type="submission" date="2021-07" db="EMBL/GenBank/DDBJ databases">
        <title>New genus and species of the family Alcaligenaceae.</title>
        <authorList>
            <person name="Hahn M.W."/>
        </authorList>
    </citation>
    <scope>NUCLEOTIDE SEQUENCE</scope>
    <source>
        <strain evidence="2">LF4-65</strain>
    </source>
</reference>
<dbReference type="PANTHER" id="PTHR39434:SF1">
    <property type="entry name" value="VOC DOMAIN-CONTAINING PROTEIN"/>
    <property type="match status" value="1"/>
</dbReference>